<evidence type="ECO:0000313" key="2">
    <source>
        <dbReference type="EMBL" id="KAH3773056.1"/>
    </source>
</evidence>
<gene>
    <name evidence="2" type="ORF">DPMN_174406</name>
</gene>
<protein>
    <recommendedName>
        <fullName evidence="1">PH domain-containing protein</fullName>
    </recommendedName>
</protein>
<dbReference type="Gene3D" id="2.30.29.30">
    <property type="entry name" value="Pleckstrin-homology domain (PH domain)/Phosphotyrosine-binding domain (PTB)"/>
    <property type="match status" value="1"/>
</dbReference>
<dbReference type="PANTHER" id="PTHR10336:SF159">
    <property type="entry name" value="1-PHOSPHATIDYLINOSITOL 4,5-BISPHOSPHATE PHOSPHODIESTERASE GAMMA"/>
    <property type="match status" value="1"/>
</dbReference>
<accession>A0A9D4E4K2</accession>
<feature type="domain" description="PH" evidence="1">
    <location>
        <begin position="1"/>
        <end position="68"/>
    </location>
</feature>
<dbReference type="Proteomes" id="UP000828390">
    <property type="component" value="Unassembled WGS sequence"/>
</dbReference>
<dbReference type="InterPro" id="IPR056586">
    <property type="entry name" value="EF-hand_PLCG1"/>
</dbReference>
<dbReference type="PANTHER" id="PTHR10336">
    <property type="entry name" value="PHOSPHOINOSITIDE-SPECIFIC PHOSPHOLIPASE C FAMILY PROTEIN"/>
    <property type="match status" value="1"/>
</dbReference>
<dbReference type="InterPro" id="IPR001192">
    <property type="entry name" value="PI-PLC_fam"/>
</dbReference>
<name>A0A9D4E4K2_DREPO</name>
<evidence type="ECO:0000313" key="3">
    <source>
        <dbReference type="Proteomes" id="UP000828390"/>
    </source>
</evidence>
<evidence type="ECO:0000259" key="1">
    <source>
        <dbReference type="PROSITE" id="PS50003"/>
    </source>
</evidence>
<dbReference type="InterPro" id="IPR011992">
    <property type="entry name" value="EF-hand-dom_pair"/>
</dbReference>
<proteinExistence type="predicted"/>
<dbReference type="GO" id="GO:0046488">
    <property type="term" value="P:phosphatidylinositol metabolic process"/>
    <property type="evidence" value="ECO:0007669"/>
    <property type="project" value="TreeGrafter"/>
</dbReference>
<dbReference type="GO" id="GO:0048015">
    <property type="term" value="P:phosphatidylinositol-mediated signaling"/>
    <property type="evidence" value="ECO:0007669"/>
    <property type="project" value="TreeGrafter"/>
</dbReference>
<feature type="non-terminal residue" evidence="2">
    <location>
        <position position="150"/>
    </location>
</feature>
<dbReference type="GO" id="GO:0032587">
    <property type="term" value="C:ruffle membrane"/>
    <property type="evidence" value="ECO:0007669"/>
    <property type="project" value="TreeGrafter"/>
</dbReference>
<dbReference type="SUPFAM" id="SSF47473">
    <property type="entry name" value="EF-hand"/>
    <property type="match status" value="1"/>
</dbReference>
<dbReference type="GO" id="GO:0004435">
    <property type="term" value="F:phosphatidylinositol-4,5-bisphosphate phospholipase C activity"/>
    <property type="evidence" value="ECO:0007669"/>
    <property type="project" value="TreeGrafter"/>
</dbReference>
<dbReference type="GO" id="GO:0051209">
    <property type="term" value="P:release of sequestered calcium ion into cytosol"/>
    <property type="evidence" value="ECO:0007669"/>
    <property type="project" value="TreeGrafter"/>
</dbReference>
<dbReference type="SUPFAM" id="SSF50729">
    <property type="entry name" value="PH domain-like"/>
    <property type="match status" value="1"/>
</dbReference>
<sequence length="150" mass="17921">IFRDIKEVRRVKKSKDFDKWSDEARRHDDKKCFVIYHGNDFKLRTLSVVADSMDECANWCKGLELLIEGARVASHTLVVERWLNREFNSIIEREKRVSLRNMKTWTTKINCKLTTSKLRELYQNVDQQRRGEIGLDEFTKLYHHLVHVPT</sequence>
<dbReference type="InterPro" id="IPR011993">
    <property type="entry name" value="PH-like_dom_sf"/>
</dbReference>
<dbReference type="EMBL" id="JAIWYP010000009">
    <property type="protein sequence ID" value="KAH3773056.1"/>
    <property type="molecule type" value="Genomic_DNA"/>
</dbReference>
<reference evidence="2" key="2">
    <citation type="submission" date="2020-11" db="EMBL/GenBank/DDBJ databases">
        <authorList>
            <person name="McCartney M.A."/>
            <person name="Auch B."/>
            <person name="Kono T."/>
            <person name="Mallez S."/>
            <person name="Becker A."/>
            <person name="Gohl D.M."/>
            <person name="Silverstein K.A.T."/>
            <person name="Koren S."/>
            <person name="Bechman K.B."/>
            <person name="Herman A."/>
            <person name="Abrahante J.E."/>
            <person name="Garbe J."/>
        </authorList>
    </citation>
    <scope>NUCLEOTIDE SEQUENCE</scope>
    <source>
        <strain evidence="2">Duluth1</strain>
        <tissue evidence="2">Whole animal</tissue>
    </source>
</reference>
<dbReference type="GO" id="GO:0010634">
    <property type="term" value="P:positive regulation of epithelial cell migration"/>
    <property type="evidence" value="ECO:0007669"/>
    <property type="project" value="TreeGrafter"/>
</dbReference>
<dbReference type="Pfam" id="PF23329">
    <property type="entry name" value="EF_HAND_1_PLCG"/>
    <property type="match status" value="1"/>
</dbReference>
<dbReference type="InterPro" id="IPR001849">
    <property type="entry name" value="PH_domain"/>
</dbReference>
<reference evidence="2" key="1">
    <citation type="journal article" date="2019" name="bioRxiv">
        <title>The Genome of the Zebra Mussel, Dreissena polymorpha: A Resource for Invasive Species Research.</title>
        <authorList>
            <person name="McCartney M.A."/>
            <person name="Auch B."/>
            <person name="Kono T."/>
            <person name="Mallez S."/>
            <person name="Zhang Y."/>
            <person name="Obille A."/>
            <person name="Becker A."/>
            <person name="Abrahante J.E."/>
            <person name="Garbe J."/>
            <person name="Badalamenti J.P."/>
            <person name="Herman A."/>
            <person name="Mangelson H."/>
            <person name="Liachko I."/>
            <person name="Sullivan S."/>
            <person name="Sone E.D."/>
            <person name="Koren S."/>
            <person name="Silverstein K.A.T."/>
            <person name="Beckman K.B."/>
            <person name="Gohl D.M."/>
        </authorList>
    </citation>
    <scope>NUCLEOTIDE SEQUENCE</scope>
    <source>
        <strain evidence="2">Duluth1</strain>
        <tissue evidence="2">Whole animal</tissue>
    </source>
</reference>
<dbReference type="PROSITE" id="PS50003">
    <property type="entry name" value="PH_DOMAIN"/>
    <property type="match status" value="1"/>
</dbReference>
<comment type="caution">
    <text evidence="2">The sequence shown here is derived from an EMBL/GenBank/DDBJ whole genome shotgun (WGS) entry which is preliminary data.</text>
</comment>
<feature type="non-terminal residue" evidence="2">
    <location>
        <position position="1"/>
    </location>
</feature>
<keyword evidence="3" id="KW-1185">Reference proteome</keyword>
<dbReference type="AlphaFoldDB" id="A0A9D4E4K2"/>
<organism evidence="2 3">
    <name type="scientific">Dreissena polymorpha</name>
    <name type="common">Zebra mussel</name>
    <name type="synonym">Mytilus polymorpha</name>
    <dbReference type="NCBI Taxonomy" id="45954"/>
    <lineage>
        <taxon>Eukaryota</taxon>
        <taxon>Metazoa</taxon>
        <taxon>Spiralia</taxon>
        <taxon>Lophotrochozoa</taxon>
        <taxon>Mollusca</taxon>
        <taxon>Bivalvia</taxon>
        <taxon>Autobranchia</taxon>
        <taxon>Heteroconchia</taxon>
        <taxon>Euheterodonta</taxon>
        <taxon>Imparidentia</taxon>
        <taxon>Neoheterodontei</taxon>
        <taxon>Myida</taxon>
        <taxon>Dreissenoidea</taxon>
        <taxon>Dreissenidae</taxon>
        <taxon>Dreissena</taxon>
    </lineage>
</organism>